<dbReference type="SMART" id="SM00849">
    <property type="entry name" value="Lactamase_B"/>
    <property type="match status" value="1"/>
</dbReference>
<sequence length="253" mass="29094">MTITFLGTGTSQGVPVIACDCAVCHSQDPKDQRLRTSILISTNEQNIVIDTGPDFRQQMLRENVQRLDAVVFTHEHKDHVAGMDDIRAFNFKQKEDMNVFATDRVQEAIKREFPYIFSENKYPGVPLVRLNTISNQPFDINGIEFTPIDVMHYKMPVYGFRIKDFSYITDCNYIPPKEKDKIRGTKVLVIDALRKEKHISHFNLEEAIALIKEMEVEQAYLIHISHLFGKYADEMPKLPDGIELAYDGLKLTI</sequence>
<keyword evidence="6" id="KW-1185">Reference proteome</keyword>
<dbReference type="PROSITE" id="PS51007">
    <property type="entry name" value="CYTC"/>
    <property type="match status" value="1"/>
</dbReference>
<evidence type="ECO:0000313" key="6">
    <source>
        <dbReference type="Proteomes" id="UP000470771"/>
    </source>
</evidence>
<organism evidence="5 6">
    <name type="scientific">Acidiluteibacter ferrifornacis</name>
    <dbReference type="NCBI Taxonomy" id="2692424"/>
    <lineage>
        <taxon>Bacteria</taxon>
        <taxon>Pseudomonadati</taxon>
        <taxon>Bacteroidota</taxon>
        <taxon>Flavobacteriia</taxon>
        <taxon>Flavobacteriales</taxon>
        <taxon>Cryomorphaceae</taxon>
        <taxon>Acidiluteibacter</taxon>
    </lineage>
</organism>
<dbReference type="InterPro" id="IPR001279">
    <property type="entry name" value="Metallo-B-lactamas"/>
</dbReference>
<dbReference type="CDD" id="cd16279">
    <property type="entry name" value="metallo-hydrolase-like_MBL-fold"/>
    <property type="match status" value="1"/>
</dbReference>
<accession>A0A6N9NK57</accession>
<dbReference type="Proteomes" id="UP000470771">
    <property type="component" value="Unassembled WGS sequence"/>
</dbReference>
<dbReference type="GO" id="GO:0009055">
    <property type="term" value="F:electron transfer activity"/>
    <property type="evidence" value="ECO:0007669"/>
    <property type="project" value="InterPro"/>
</dbReference>
<dbReference type="GO" id="GO:0016787">
    <property type="term" value="F:hydrolase activity"/>
    <property type="evidence" value="ECO:0007669"/>
    <property type="project" value="UniProtKB-KW"/>
</dbReference>
<dbReference type="PANTHER" id="PTHR42663:SF6">
    <property type="entry name" value="HYDROLASE C777.06C-RELATED"/>
    <property type="match status" value="1"/>
</dbReference>
<dbReference type="GO" id="GO:0020037">
    <property type="term" value="F:heme binding"/>
    <property type="evidence" value="ECO:0007669"/>
    <property type="project" value="InterPro"/>
</dbReference>
<dbReference type="Pfam" id="PF12706">
    <property type="entry name" value="Lactamase_B_2"/>
    <property type="match status" value="1"/>
</dbReference>
<protein>
    <submittedName>
        <fullName evidence="5">MBL fold metallo-hydrolase</fullName>
    </submittedName>
</protein>
<proteinExistence type="predicted"/>
<evidence type="ECO:0000256" key="3">
    <source>
        <dbReference type="PROSITE-ProRule" id="PRU00433"/>
    </source>
</evidence>
<evidence type="ECO:0000313" key="5">
    <source>
        <dbReference type="EMBL" id="NBG67076.1"/>
    </source>
</evidence>
<evidence type="ECO:0000259" key="4">
    <source>
        <dbReference type="PROSITE" id="PS51007"/>
    </source>
</evidence>
<comment type="caution">
    <text evidence="5">The sequence shown here is derived from an EMBL/GenBank/DDBJ whole genome shotgun (WGS) entry which is preliminary data.</text>
</comment>
<dbReference type="InterPro" id="IPR036866">
    <property type="entry name" value="RibonucZ/Hydroxyglut_hydro"/>
</dbReference>
<gene>
    <name evidence="5" type="ORF">GQN54_13185</name>
</gene>
<keyword evidence="5" id="KW-0378">Hydrolase</keyword>
<feature type="domain" description="Cytochrome c" evidence="4">
    <location>
        <begin position="8"/>
        <end position="120"/>
    </location>
</feature>
<keyword evidence="3" id="KW-0349">Heme</keyword>
<dbReference type="PANTHER" id="PTHR42663">
    <property type="entry name" value="HYDROLASE C777.06C-RELATED-RELATED"/>
    <property type="match status" value="1"/>
</dbReference>
<dbReference type="EMBL" id="WWNE01000012">
    <property type="protein sequence ID" value="NBG67076.1"/>
    <property type="molecule type" value="Genomic_DNA"/>
</dbReference>
<keyword evidence="2 3" id="KW-0408">Iron</keyword>
<dbReference type="SUPFAM" id="SSF56281">
    <property type="entry name" value="Metallo-hydrolase/oxidoreductase"/>
    <property type="match status" value="1"/>
</dbReference>
<dbReference type="AlphaFoldDB" id="A0A6N9NK57"/>
<dbReference type="Gene3D" id="3.60.15.10">
    <property type="entry name" value="Ribonuclease Z/Hydroxyacylglutathione hydrolase-like"/>
    <property type="match status" value="1"/>
</dbReference>
<dbReference type="InterPro" id="IPR009056">
    <property type="entry name" value="Cyt_c-like_dom"/>
</dbReference>
<dbReference type="GO" id="GO:0046872">
    <property type="term" value="F:metal ion binding"/>
    <property type="evidence" value="ECO:0007669"/>
    <property type="project" value="UniProtKB-KW"/>
</dbReference>
<evidence type="ECO:0000256" key="1">
    <source>
        <dbReference type="ARBA" id="ARBA00022723"/>
    </source>
</evidence>
<keyword evidence="1 3" id="KW-0479">Metal-binding</keyword>
<evidence type="ECO:0000256" key="2">
    <source>
        <dbReference type="ARBA" id="ARBA00023004"/>
    </source>
</evidence>
<reference evidence="5 6" key="1">
    <citation type="submission" date="2019-12" db="EMBL/GenBank/DDBJ databases">
        <authorList>
            <person name="Zhao J."/>
        </authorList>
    </citation>
    <scope>NUCLEOTIDE SEQUENCE [LARGE SCALE GENOMIC DNA]</scope>
    <source>
        <strain evidence="5 6">S-15</strain>
    </source>
</reference>
<name>A0A6N9NK57_9FLAO</name>